<accession>A0ABQ3VJY9</accession>
<dbReference type="RefSeq" id="WP_201363347.1">
    <property type="nucleotide sequence ID" value="NZ_BNJJ01000010.1"/>
</dbReference>
<evidence type="ECO:0000313" key="1">
    <source>
        <dbReference type="EMBL" id="GHO85706.1"/>
    </source>
</evidence>
<protein>
    <recommendedName>
        <fullName evidence="3">Carboxymuconolactone decarboxylase-like domain-containing protein</fullName>
    </recommendedName>
</protein>
<gene>
    <name evidence="1" type="ORF">KSZ_37120</name>
</gene>
<keyword evidence="2" id="KW-1185">Reference proteome</keyword>
<dbReference type="Proteomes" id="UP000635565">
    <property type="component" value="Unassembled WGS sequence"/>
</dbReference>
<dbReference type="EMBL" id="BNJJ01000010">
    <property type="protein sequence ID" value="GHO85706.1"/>
    <property type="molecule type" value="Genomic_DNA"/>
</dbReference>
<reference evidence="1 2" key="1">
    <citation type="journal article" date="2021" name="Int. J. Syst. Evol. Microbiol.">
        <title>Reticulibacter mediterranei gen. nov., sp. nov., within the new family Reticulibacteraceae fam. nov., and Ktedonospora formicarum gen. nov., sp. nov., Ktedonobacter robiniae sp. nov., Dictyobacter formicarum sp. nov. and Dictyobacter arantiisoli sp. nov., belonging to the class Ktedonobacteria.</title>
        <authorList>
            <person name="Yabe S."/>
            <person name="Zheng Y."/>
            <person name="Wang C.M."/>
            <person name="Sakai Y."/>
            <person name="Abe K."/>
            <person name="Yokota A."/>
            <person name="Donadio S."/>
            <person name="Cavaletti L."/>
            <person name="Monciardini P."/>
        </authorList>
    </citation>
    <scope>NUCLEOTIDE SEQUENCE [LARGE SCALE GENOMIC DNA]</scope>
    <source>
        <strain evidence="1 2">SOSP1-9</strain>
    </source>
</reference>
<organism evidence="1 2">
    <name type="scientific">Dictyobacter formicarum</name>
    <dbReference type="NCBI Taxonomy" id="2778368"/>
    <lineage>
        <taxon>Bacteria</taxon>
        <taxon>Bacillati</taxon>
        <taxon>Chloroflexota</taxon>
        <taxon>Ktedonobacteria</taxon>
        <taxon>Ktedonobacterales</taxon>
        <taxon>Dictyobacteraceae</taxon>
        <taxon>Dictyobacter</taxon>
    </lineage>
</organism>
<evidence type="ECO:0008006" key="3">
    <source>
        <dbReference type="Google" id="ProtNLM"/>
    </source>
</evidence>
<evidence type="ECO:0000313" key="2">
    <source>
        <dbReference type="Proteomes" id="UP000635565"/>
    </source>
</evidence>
<proteinExistence type="predicted"/>
<sequence>MQIRAVLLLAQIFHGLQHEIARQAGVEEEEVSIDLLVRMTARWWPRGTDVVDRVVRAGRELENRSRNAVPWQP</sequence>
<name>A0ABQ3VJY9_9CHLR</name>
<comment type="caution">
    <text evidence="1">The sequence shown here is derived from an EMBL/GenBank/DDBJ whole genome shotgun (WGS) entry which is preliminary data.</text>
</comment>